<evidence type="ECO:0000313" key="4">
    <source>
        <dbReference type="Proteomes" id="UP000442694"/>
    </source>
</evidence>
<feature type="transmembrane region" description="Helical" evidence="1">
    <location>
        <begin position="30"/>
        <end position="53"/>
    </location>
</feature>
<keyword evidence="1" id="KW-1133">Transmembrane helix</keyword>
<comment type="caution">
    <text evidence="3">The sequence shown here is derived from an EMBL/GenBank/DDBJ whole genome shotgun (WGS) entry which is preliminary data.</text>
</comment>
<evidence type="ECO:0000256" key="2">
    <source>
        <dbReference type="SAM" id="SignalP"/>
    </source>
</evidence>
<gene>
    <name evidence="3" type="ORF">GCL57_06075</name>
</gene>
<accession>A0A833N2G9</accession>
<feature type="signal peptide" evidence="2">
    <location>
        <begin position="1"/>
        <end position="20"/>
    </location>
</feature>
<sequence length="165" mass="18507">MKNKLFITVFTILIHSSSYAQYASTNLSPNIGFTVSVLGPIFGVYSLGISTFITSNLQVGMTGTYYSTRNLDPQAEGWLAEYRMTYYFSQINKNGIYLALAGGFESVQIKKDSGNWEKYEDPIGGIIPGYHWLLTNNLHLLAGLNFGYQFGTYQITPEIGFVYFL</sequence>
<evidence type="ECO:0000256" key="1">
    <source>
        <dbReference type="SAM" id="Phobius"/>
    </source>
</evidence>
<keyword evidence="1" id="KW-0472">Membrane</keyword>
<proteinExistence type="predicted"/>
<reference evidence="3 4" key="1">
    <citation type="submission" date="2019-10" db="EMBL/GenBank/DDBJ databases">
        <title>New genus of Silvanigrellaceae.</title>
        <authorList>
            <person name="Pitt A."/>
            <person name="Hahn M.W."/>
        </authorList>
    </citation>
    <scope>NUCLEOTIDE SEQUENCE [LARGE SCALE GENOMIC DNA]</scope>
    <source>
        <strain evidence="3 4">33A1-SZDP</strain>
    </source>
</reference>
<name>A0A833N2G9_9BACT</name>
<dbReference type="InterPro" id="IPR021958">
    <property type="entry name" value="DUF3575"/>
</dbReference>
<evidence type="ECO:0000313" key="3">
    <source>
        <dbReference type="EMBL" id="KAB8032212.1"/>
    </source>
</evidence>
<keyword evidence="2" id="KW-0732">Signal</keyword>
<dbReference type="RefSeq" id="WP_152212451.1">
    <property type="nucleotide sequence ID" value="NZ_WFLN01000005.1"/>
</dbReference>
<organism evidence="3 4">
    <name type="scientific">Fluviispira multicolorata</name>
    <dbReference type="NCBI Taxonomy" id="2654512"/>
    <lineage>
        <taxon>Bacteria</taxon>
        <taxon>Pseudomonadati</taxon>
        <taxon>Bdellovibrionota</taxon>
        <taxon>Oligoflexia</taxon>
        <taxon>Silvanigrellales</taxon>
        <taxon>Silvanigrellaceae</taxon>
        <taxon>Fluviispira</taxon>
    </lineage>
</organism>
<dbReference type="Pfam" id="PF12099">
    <property type="entry name" value="DUF3575"/>
    <property type="match status" value="1"/>
</dbReference>
<dbReference type="EMBL" id="WFLN01000005">
    <property type="protein sequence ID" value="KAB8032212.1"/>
    <property type="molecule type" value="Genomic_DNA"/>
</dbReference>
<protein>
    <submittedName>
        <fullName evidence="3">DUF3575 domain-containing protein</fullName>
    </submittedName>
</protein>
<dbReference type="Proteomes" id="UP000442694">
    <property type="component" value="Unassembled WGS sequence"/>
</dbReference>
<keyword evidence="4" id="KW-1185">Reference proteome</keyword>
<keyword evidence="1" id="KW-0812">Transmembrane</keyword>
<feature type="chain" id="PRO_5032623699" evidence="2">
    <location>
        <begin position="21"/>
        <end position="165"/>
    </location>
</feature>
<dbReference type="AlphaFoldDB" id="A0A833N2G9"/>